<protein>
    <submittedName>
        <fullName evidence="2">Diguanylate phosphodiesterase, predicted domain protein</fullName>
    </submittedName>
</protein>
<dbReference type="InterPro" id="IPR035919">
    <property type="entry name" value="EAL_sf"/>
</dbReference>
<evidence type="ECO:0000313" key="2">
    <source>
        <dbReference type="EMBL" id="EQD45092.1"/>
    </source>
</evidence>
<comment type="caution">
    <text evidence="2">The sequence shown here is derived from an EMBL/GenBank/DDBJ whole genome shotgun (WGS) entry which is preliminary data.</text>
</comment>
<dbReference type="SUPFAM" id="SSF141868">
    <property type="entry name" value="EAL domain-like"/>
    <property type="match status" value="1"/>
</dbReference>
<accession>T0ZKZ2</accession>
<reference evidence="2" key="1">
    <citation type="submission" date="2013-08" db="EMBL/GenBank/DDBJ databases">
        <authorList>
            <person name="Mendez C."/>
            <person name="Richter M."/>
            <person name="Ferrer M."/>
            <person name="Sanchez J."/>
        </authorList>
    </citation>
    <scope>NUCLEOTIDE SEQUENCE</scope>
</reference>
<dbReference type="SMART" id="SM00052">
    <property type="entry name" value="EAL"/>
    <property type="match status" value="1"/>
</dbReference>
<feature type="domain" description="EAL" evidence="1">
    <location>
        <begin position="1"/>
        <end position="107"/>
    </location>
</feature>
<dbReference type="InterPro" id="IPR001633">
    <property type="entry name" value="EAL_dom"/>
</dbReference>
<dbReference type="PANTHER" id="PTHR33121">
    <property type="entry name" value="CYCLIC DI-GMP PHOSPHODIESTERASE PDEF"/>
    <property type="match status" value="1"/>
</dbReference>
<dbReference type="Pfam" id="PF00563">
    <property type="entry name" value="EAL"/>
    <property type="match status" value="1"/>
</dbReference>
<dbReference type="InterPro" id="IPR050706">
    <property type="entry name" value="Cyclic-di-GMP_PDE-like"/>
</dbReference>
<dbReference type="GO" id="GO:0071111">
    <property type="term" value="F:cyclic-guanylate-specific phosphodiesterase activity"/>
    <property type="evidence" value="ECO:0007669"/>
    <property type="project" value="InterPro"/>
</dbReference>
<proteinExistence type="predicted"/>
<reference evidence="2" key="2">
    <citation type="journal article" date="2014" name="ISME J.">
        <title>Microbial stratification in low pH oxic and suboxic macroscopic growths along an acid mine drainage.</title>
        <authorList>
            <person name="Mendez-Garcia C."/>
            <person name="Mesa V."/>
            <person name="Sprenger R.R."/>
            <person name="Richter M."/>
            <person name="Diez M.S."/>
            <person name="Solano J."/>
            <person name="Bargiela R."/>
            <person name="Golyshina O.V."/>
            <person name="Manteca A."/>
            <person name="Ramos J.L."/>
            <person name="Gallego J.R."/>
            <person name="Llorente I."/>
            <person name="Martins Dos Santos V.A."/>
            <person name="Jensen O.N."/>
            <person name="Pelaez A.I."/>
            <person name="Sanchez J."/>
            <person name="Ferrer M."/>
        </authorList>
    </citation>
    <scope>NUCLEOTIDE SEQUENCE</scope>
</reference>
<gene>
    <name evidence="2" type="ORF">B1A_14968</name>
</gene>
<dbReference type="Gene3D" id="3.20.20.450">
    <property type="entry name" value="EAL domain"/>
    <property type="match status" value="1"/>
</dbReference>
<organism evidence="2">
    <name type="scientific">mine drainage metagenome</name>
    <dbReference type="NCBI Taxonomy" id="410659"/>
    <lineage>
        <taxon>unclassified sequences</taxon>
        <taxon>metagenomes</taxon>
        <taxon>ecological metagenomes</taxon>
    </lineage>
</organism>
<dbReference type="CDD" id="cd01948">
    <property type="entry name" value="EAL"/>
    <property type="match status" value="1"/>
</dbReference>
<dbReference type="PROSITE" id="PS50883">
    <property type="entry name" value="EAL"/>
    <property type="match status" value="1"/>
</dbReference>
<dbReference type="PANTHER" id="PTHR33121:SF70">
    <property type="entry name" value="SIGNALING PROTEIN YKOW"/>
    <property type="match status" value="1"/>
</dbReference>
<feature type="non-terminal residue" evidence="2">
    <location>
        <position position="1"/>
    </location>
</feature>
<feature type="non-terminal residue" evidence="2">
    <location>
        <position position="107"/>
    </location>
</feature>
<dbReference type="EMBL" id="AUZX01010994">
    <property type="protein sequence ID" value="EQD45092.1"/>
    <property type="molecule type" value="Genomic_DNA"/>
</dbReference>
<sequence length="107" mass="11734">QARGLGTRLAVNISARELRQVDFIGNYEALLTTAGDGRALEVEITESLLMDDIERSISVLQRLRALGCRIAIDDFGTGYSSLSYLSRLPADALKIDQSFVDRLATDT</sequence>
<dbReference type="AlphaFoldDB" id="T0ZKZ2"/>
<evidence type="ECO:0000259" key="1">
    <source>
        <dbReference type="PROSITE" id="PS50883"/>
    </source>
</evidence>
<name>T0ZKZ2_9ZZZZ</name>